<protein>
    <recommendedName>
        <fullName evidence="3">DUF4283 domain-containing protein</fullName>
    </recommendedName>
</protein>
<gene>
    <name evidence="1" type="ORF">ACH5RR_004372</name>
</gene>
<reference evidence="1 2" key="1">
    <citation type="submission" date="2024-11" db="EMBL/GenBank/DDBJ databases">
        <title>A near-complete genome assembly of Cinchona calisaya.</title>
        <authorList>
            <person name="Lian D.C."/>
            <person name="Zhao X.W."/>
            <person name="Wei L."/>
        </authorList>
    </citation>
    <scope>NUCLEOTIDE SEQUENCE [LARGE SCALE GENOMIC DNA]</scope>
    <source>
        <tissue evidence="1">Nenye</tissue>
    </source>
</reference>
<comment type="caution">
    <text evidence="1">The sequence shown here is derived from an EMBL/GenBank/DDBJ whole genome shotgun (WGS) entry which is preliminary data.</text>
</comment>
<evidence type="ECO:0000313" key="1">
    <source>
        <dbReference type="EMBL" id="KAL3535911.1"/>
    </source>
</evidence>
<accession>A0ABD3AXU7</accession>
<dbReference type="EMBL" id="JBJUIK010000002">
    <property type="protein sequence ID" value="KAL3535911.1"/>
    <property type="molecule type" value="Genomic_DNA"/>
</dbReference>
<name>A0ABD3AXU7_9GENT</name>
<proteinExistence type="predicted"/>
<evidence type="ECO:0008006" key="3">
    <source>
        <dbReference type="Google" id="ProtNLM"/>
    </source>
</evidence>
<sequence>MWVQIWNLPVHWISKETGIKIGKIFSEAKNIIIPLIGGKEGRHIKISVDVDVTQPFIRGTTVKVNGVTKWVDFRYENAQTSTTSVESLAMLTKITTTTELICITTHMINLAPG</sequence>
<evidence type="ECO:0000313" key="2">
    <source>
        <dbReference type="Proteomes" id="UP001630127"/>
    </source>
</evidence>
<organism evidence="1 2">
    <name type="scientific">Cinchona calisaya</name>
    <dbReference type="NCBI Taxonomy" id="153742"/>
    <lineage>
        <taxon>Eukaryota</taxon>
        <taxon>Viridiplantae</taxon>
        <taxon>Streptophyta</taxon>
        <taxon>Embryophyta</taxon>
        <taxon>Tracheophyta</taxon>
        <taxon>Spermatophyta</taxon>
        <taxon>Magnoliopsida</taxon>
        <taxon>eudicotyledons</taxon>
        <taxon>Gunneridae</taxon>
        <taxon>Pentapetalae</taxon>
        <taxon>asterids</taxon>
        <taxon>lamiids</taxon>
        <taxon>Gentianales</taxon>
        <taxon>Rubiaceae</taxon>
        <taxon>Cinchonoideae</taxon>
        <taxon>Cinchoneae</taxon>
        <taxon>Cinchona</taxon>
    </lineage>
</organism>
<keyword evidence="2" id="KW-1185">Reference proteome</keyword>
<dbReference type="AlphaFoldDB" id="A0ABD3AXU7"/>
<dbReference type="Proteomes" id="UP001630127">
    <property type="component" value="Unassembled WGS sequence"/>
</dbReference>